<keyword evidence="5" id="KW-0694">RNA-binding</keyword>
<evidence type="ECO:0000256" key="6">
    <source>
        <dbReference type="ARBA" id="ARBA00023242"/>
    </source>
</evidence>
<dbReference type="Gene3D" id="4.10.1060.10">
    <property type="entry name" value="Zinc finger, RanBP2-type"/>
    <property type="match status" value="2"/>
</dbReference>
<keyword evidence="3 7" id="KW-0863">Zinc-finger</keyword>
<dbReference type="InterPro" id="IPR036443">
    <property type="entry name" value="Znf_RanBP2_sf"/>
</dbReference>
<evidence type="ECO:0000313" key="11">
    <source>
        <dbReference type="Proteomes" id="UP000002009"/>
    </source>
</evidence>
<dbReference type="SMART" id="SM00547">
    <property type="entry name" value="ZnF_RBZ"/>
    <property type="match status" value="2"/>
</dbReference>
<dbReference type="GO" id="GO:0006355">
    <property type="term" value="P:regulation of DNA-templated transcription"/>
    <property type="evidence" value="ECO:0007669"/>
    <property type="project" value="InterPro"/>
</dbReference>
<dbReference type="InterPro" id="IPR034870">
    <property type="entry name" value="TET_fam"/>
</dbReference>
<dbReference type="AlphaFoldDB" id="C1E8L0"/>
<dbReference type="GO" id="GO:0008270">
    <property type="term" value="F:zinc ion binding"/>
    <property type="evidence" value="ECO:0007669"/>
    <property type="project" value="UniProtKB-KW"/>
</dbReference>
<feature type="compositionally biased region" description="Gly residues" evidence="8">
    <location>
        <begin position="36"/>
        <end position="55"/>
    </location>
</feature>
<sequence length="193" mass="19250">MGDYDRGGWGNQGGFNQGGFNQGGGFNDRGGDRGDSYGGAWGGGRGGGGSRGGGFSNVRPGDWSCPNGCGNVFASKSNCFRCGVPKPEGAGDSYDQQGGDRGFGGGWGGGGGYRERSAPSRRPGDWDCPAGCGLVFASKSNCFRCGVPKPEGAGDDFNGGGNFNGGGDVNGGGYVDPGQPPRDHGAPPAQGGY</sequence>
<feature type="region of interest" description="Disordered" evidence="8">
    <location>
        <begin position="90"/>
        <end position="122"/>
    </location>
</feature>
<keyword evidence="6" id="KW-0539">Nucleus</keyword>
<feature type="region of interest" description="Disordered" evidence="8">
    <location>
        <begin position="153"/>
        <end position="193"/>
    </location>
</feature>
<dbReference type="GeneID" id="8244560"/>
<keyword evidence="11" id="KW-1185">Reference proteome</keyword>
<gene>
    <name evidence="10" type="ORF">MICPUN_59411</name>
</gene>
<dbReference type="eggNOG" id="ENOG502S9NA">
    <property type="taxonomic scope" value="Eukaryota"/>
</dbReference>
<evidence type="ECO:0000259" key="9">
    <source>
        <dbReference type="PROSITE" id="PS50199"/>
    </source>
</evidence>
<evidence type="ECO:0000256" key="5">
    <source>
        <dbReference type="ARBA" id="ARBA00022884"/>
    </source>
</evidence>
<feature type="compositionally biased region" description="Gly residues" evidence="8">
    <location>
        <begin position="7"/>
        <end position="28"/>
    </location>
</feature>
<keyword evidence="2" id="KW-0479">Metal-binding</keyword>
<evidence type="ECO:0000256" key="7">
    <source>
        <dbReference type="PROSITE-ProRule" id="PRU00322"/>
    </source>
</evidence>
<evidence type="ECO:0000256" key="2">
    <source>
        <dbReference type="ARBA" id="ARBA00022723"/>
    </source>
</evidence>
<reference evidence="10 11" key="1">
    <citation type="journal article" date="2009" name="Science">
        <title>Green evolution and dynamic adaptations revealed by genomes of the marine picoeukaryotes Micromonas.</title>
        <authorList>
            <person name="Worden A.Z."/>
            <person name="Lee J.H."/>
            <person name="Mock T."/>
            <person name="Rouze P."/>
            <person name="Simmons M.P."/>
            <person name="Aerts A.L."/>
            <person name="Allen A.E."/>
            <person name="Cuvelier M.L."/>
            <person name="Derelle E."/>
            <person name="Everett M.V."/>
            <person name="Foulon E."/>
            <person name="Grimwood J."/>
            <person name="Gundlach H."/>
            <person name="Henrissat B."/>
            <person name="Napoli C."/>
            <person name="McDonald S.M."/>
            <person name="Parker M.S."/>
            <person name="Rombauts S."/>
            <person name="Salamov A."/>
            <person name="Von Dassow P."/>
            <person name="Badger J.H."/>
            <person name="Coutinho P.M."/>
            <person name="Demir E."/>
            <person name="Dubchak I."/>
            <person name="Gentemann C."/>
            <person name="Eikrem W."/>
            <person name="Gready J.E."/>
            <person name="John U."/>
            <person name="Lanier W."/>
            <person name="Lindquist E.A."/>
            <person name="Lucas S."/>
            <person name="Mayer K.F."/>
            <person name="Moreau H."/>
            <person name="Not F."/>
            <person name="Otillar R."/>
            <person name="Panaud O."/>
            <person name="Pangilinan J."/>
            <person name="Paulsen I."/>
            <person name="Piegu B."/>
            <person name="Poliakov A."/>
            <person name="Robbens S."/>
            <person name="Schmutz J."/>
            <person name="Toulza E."/>
            <person name="Wyss T."/>
            <person name="Zelensky A."/>
            <person name="Zhou K."/>
            <person name="Armbrust E.V."/>
            <person name="Bhattacharya D."/>
            <person name="Goodenough U.W."/>
            <person name="Van de Peer Y."/>
            <person name="Grigoriev I.V."/>
        </authorList>
    </citation>
    <scope>NUCLEOTIDE SEQUENCE [LARGE SCALE GENOMIC DNA]</scope>
    <source>
        <strain evidence="11">RCC299 / NOUM17</strain>
    </source>
</reference>
<dbReference type="PANTHER" id="PTHR23238">
    <property type="entry name" value="RNA BINDING PROTEIN"/>
    <property type="match status" value="1"/>
</dbReference>
<comment type="subcellular location">
    <subcellularLocation>
        <location evidence="1">Nucleus</location>
    </subcellularLocation>
</comment>
<dbReference type="RefSeq" id="XP_002502913.1">
    <property type="nucleotide sequence ID" value="XM_002502867.1"/>
</dbReference>
<dbReference type="FunCoup" id="C1E8L0">
    <property type="interactions" value="18"/>
</dbReference>
<dbReference type="SUPFAM" id="SSF90209">
    <property type="entry name" value="Ran binding protein zinc finger-like"/>
    <property type="match status" value="2"/>
</dbReference>
<dbReference type="InterPro" id="IPR001876">
    <property type="entry name" value="Znf_RanBP2"/>
</dbReference>
<keyword evidence="4" id="KW-0862">Zinc</keyword>
<feature type="region of interest" description="Disordered" evidence="8">
    <location>
        <begin position="1"/>
        <end position="55"/>
    </location>
</feature>
<dbReference type="OMA" id="ASKSNCF"/>
<organism evidence="10 11">
    <name type="scientific">Micromonas commoda (strain RCC299 / NOUM17 / CCMP2709)</name>
    <name type="common">Picoplanktonic green alga</name>
    <dbReference type="NCBI Taxonomy" id="296587"/>
    <lineage>
        <taxon>Eukaryota</taxon>
        <taxon>Viridiplantae</taxon>
        <taxon>Chlorophyta</taxon>
        <taxon>Mamiellophyceae</taxon>
        <taxon>Mamiellales</taxon>
        <taxon>Mamiellaceae</taxon>
        <taxon>Micromonas</taxon>
    </lineage>
</organism>
<dbReference type="KEGG" id="mis:MICPUN_59411"/>
<dbReference type="GO" id="GO:0003723">
    <property type="term" value="F:RNA binding"/>
    <property type="evidence" value="ECO:0007669"/>
    <property type="project" value="UniProtKB-KW"/>
</dbReference>
<proteinExistence type="predicted"/>
<dbReference type="EMBL" id="CP001327">
    <property type="protein sequence ID" value="ACO64171.1"/>
    <property type="molecule type" value="Genomic_DNA"/>
</dbReference>
<dbReference type="InParanoid" id="C1E8L0"/>
<evidence type="ECO:0000256" key="1">
    <source>
        <dbReference type="ARBA" id="ARBA00004123"/>
    </source>
</evidence>
<feature type="domain" description="RanBP2-type" evidence="9">
    <location>
        <begin position="122"/>
        <end position="151"/>
    </location>
</feature>
<feature type="domain" description="RanBP2-type" evidence="9">
    <location>
        <begin position="59"/>
        <end position="88"/>
    </location>
</feature>
<accession>C1E8L0</accession>
<evidence type="ECO:0000256" key="8">
    <source>
        <dbReference type="SAM" id="MobiDB-lite"/>
    </source>
</evidence>
<dbReference type="GO" id="GO:0005634">
    <property type="term" value="C:nucleus"/>
    <property type="evidence" value="ECO:0007669"/>
    <property type="project" value="UniProtKB-SubCell"/>
</dbReference>
<protein>
    <recommendedName>
        <fullName evidence="9">RanBP2-type domain-containing protein</fullName>
    </recommendedName>
</protein>
<evidence type="ECO:0000256" key="4">
    <source>
        <dbReference type="ARBA" id="ARBA00022833"/>
    </source>
</evidence>
<feature type="compositionally biased region" description="Gly residues" evidence="8">
    <location>
        <begin position="99"/>
        <end position="112"/>
    </location>
</feature>
<dbReference type="PROSITE" id="PS50199">
    <property type="entry name" value="ZF_RANBP2_2"/>
    <property type="match status" value="2"/>
</dbReference>
<name>C1E8L0_MICCC</name>
<evidence type="ECO:0000256" key="3">
    <source>
        <dbReference type="ARBA" id="ARBA00022771"/>
    </source>
</evidence>
<dbReference type="OrthoDB" id="76445at2759"/>
<feature type="compositionally biased region" description="Basic and acidic residues" evidence="8">
    <location>
        <begin position="113"/>
        <end position="122"/>
    </location>
</feature>
<evidence type="ECO:0000313" key="10">
    <source>
        <dbReference type="EMBL" id="ACO64171.1"/>
    </source>
</evidence>
<feature type="compositionally biased region" description="Gly residues" evidence="8">
    <location>
        <begin position="157"/>
        <end position="175"/>
    </location>
</feature>
<dbReference type="Proteomes" id="UP000002009">
    <property type="component" value="Chromosome 6"/>
</dbReference>